<dbReference type="Proteomes" id="UP001596408">
    <property type="component" value="Unassembled WGS sequence"/>
</dbReference>
<accession>A0ABD5TYP6</accession>
<proteinExistence type="predicted"/>
<evidence type="ECO:0000313" key="1">
    <source>
        <dbReference type="EMBL" id="MFC6824428.1"/>
    </source>
</evidence>
<sequence>MDDSDLPDVCPECGARDAYERRFVTGGGWRAEYRCVECGRRARRR</sequence>
<comment type="caution">
    <text evidence="1">The sequence shown here is derived from an EMBL/GenBank/DDBJ whole genome shotgun (WGS) entry which is preliminary data.</text>
</comment>
<gene>
    <name evidence="1" type="ORF">ACFQEV_05375</name>
</gene>
<name>A0ABD5TYP6_9EURY</name>
<keyword evidence="2" id="KW-1185">Reference proteome</keyword>
<protein>
    <recommendedName>
        <fullName evidence="3">Small CPxCG-related zinc finger protein</fullName>
    </recommendedName>
</protein>
<reference evidence="1 2" key="1">
    <citation type="journal article" date="2019" name="Int. J. Syst. Evol. Microbiol.">
        <title>The Global Catalogue of Microorganisms (GCM) 10K type strain sequencing project: providing services to taxonomists for standard genome sequencing and annotation.</title>
        <authorList>
            <consortium name="The Broad Institute Genomics Platform"/>
            <consortium name="The Broad Institute Genome Sequencing Center for Infectious Disease"/>
            <person name="Wu L."/>
            <person name="Ma J."/>
        </authorList>
    </citation>
    <scope>NUCLEOTIDE SEQUENCE [LARGE SCALE GENOMIC DNA]</scope>
    <source>
        <strain evidence="1 2">YIM 94188</strain>
    </source>
</reference>
<evidence type="ECO:0000313" key="2">
    <source>
        <dbReference type="Proteomes" id="UP001596408"/>
    </source>
</evidence>
<dbReference type="AlphaFoldDB" id="A0ABD5TYP6"/>
<evidence type="ECO:0008006" key="3">
    <source>
        <dbReference type="Google" id="ProtNLM"/>
    </source>
</evidence>
<dbReference type="EMBL" id="JBHSXH010000009">
    <property type="protein sequence ID" value="MFC6824428.1"/>
    <property type="molecule type" value="Genomic_DNA"/>
</dbReference>
<organism evidence="1 2">
    <name type="scientific">Halopelagius fulvigenes</name>
    <dbReference type="NCBI Taxonomy" id="1198324"/>
    <lineage>
        <taxon>Archaea</taxon>
        <taxon>Methanobacteriati</taxon>
        <taxon>Methanobacteriota</taxon>
        <taxon>Stenosarchaea group</taxon>
        <taxon>Halobacteria</taxon>
        <taxon>Halobacteriales</taxon>
        <taxon>Haloferacaceae</taxon>
    </lineage>
</organism>
<dbReference type="RefSeq" id="WP_379693341.1">
    <property type="nucleotide sequence ID" value="NZ_JBHSXH010000009.1"/>
</dbReference>